<dbReference type="InterPro" id="IPR006564">
    <property type="entry name" value="Znf_PMZ"/>
</dbReference>
<dbReference type="InterPro" id="IPR018289">
    <property type="entry name" value="MULE_transposase_dom"/>
</dbReference>
<dbReference type="PANTHER" id="PTHR31973">
    <property type="entry name" value="POLYPROTEIN, PUTATIVE-RELATED"/>
    <property type="match status" value="1"/>
</dbReference>
<feature type="region of interest" description="Disordered" evidence="5">
    <location>
        <begin position="160"/>
        <end position="185"/>
    </location>
</feature>
<feature type="region of interest" description="Disordered" evidence="5">
    <location>
        <begin position="95"/>
        <end position="121"/>
    </location>
</feature>
<dbReference type="InterPro" id="IPR007527">
    <property type="entry name" value="Znf_SWIM"/>
</dbReference>
<dbReference type="GO" id="GO:0008270">
    <property type="term" value="F:zinc ion binding"/>
    <property type="evidence" value="ECO:0007669"/>
    <property type="project" value="UniProtKB-KW"/>
</dbReference>
<dbReference type="Pfam" id="PF10551">
    <property type="entry name" value="MULE"/>
    <property type="match status" value="1"/>
</dbReference>
<evidence type="ECO:0000313" key="8">
    <source>
        <dbReference type="Proteomes" id="UP001229421"/>
    </source>
</evidence>
<keyword evidence="3" id="KW-0862">Zinc</keyword>
<dbReference type="Proteomes" id="UP001229421">
    <property type="component" value="Unassembled WGS sequence"/>
</dbReference>
<gene>
    <name evidence="7" type="ORF">QVD17_19824</name>
</gene>
<dbReference type="PANTHER" id="PTHR31973:SF197">
    <property type="entry name" value="SWIM-TYPE DOMAIN-CONTAINING PROTEIN"/>
    <property type="match status" value="1"/>
</dbReference>
<reference evidence="7" key="1">
    <citation type="journal article" date="2023" name="bioRxiv">
        <title>Improved chromosome-level genome assembly for marigold (Tagetes erecta).</title>
        <authorList>
            <person name="Jiang F."/>
            <person name="Yuan L."/>
            <person name="Wang S."/>
            <person name="Wang H."/>
            <person name="Xu D."/>
            <person name="Wang A."/>
            <person name="Fan W."/>
        </authorList>
    </citation>
    <scope>NUCLEOTIDE SEQUENCE</scope>
    <source>
        <strain evidence="7">WSJ</strain>
        <tissue evidence="7">Leaf</tissue>
    </source>
</reference>
<feature type="domain" description="SWIM-type" evidence="6">
    <location>
        <begin position="658"/>
        <end position="690"/>
    </location>
</feature>
<comment type="caution">
    <text evidence="7">The sequence shown here is derived from an EMBL/GenBank/DDBJ whole genome shotgun (WGS) entry which is preliminary data.</text>
</comment>
<keyword evidence="2 4" id="KW-0863">Zinc-finger</keyword>
<feature type="compositionally biased region" description="Acidic residues" evidence="5">
    <location>
        <begin position="160"/>
        <end position="171"/>
    </location>
</feature>
<organism evidence="7 8">
    <name type="scientific">Tagetes erecta</name>
    <name type="common">African marigold</name>
    <dbReference type="NCBI Taxonomy" id="13708"/>
    <lineage>
        <taxon>Eukaryota</taxon>
        <taxon>Viridiplantae</taxon>
        <taxon>Streptophyta</taxon>
        <taxon>Embryophyta</taxon>
        <taxon>Tracheophyta</taxon>
        <taxon>Spermatophyta</taxon>
        <taxon>Magnoliopsida</taxon>
        <taxon>eudicotyledons</taxon>
        <taxon>Gunneridae</taxon>
        <taxon>Pentapetalae</taxon>
        <taxon>asterids</taxon>
        <taxon>campanulids</taxon>
        <taxon>Asterales</taxon>
        <taxon>Asteraceae</taxon>
        <taxon>Asteroideae</taxon>
        <taxon>Heliantheae alliance</taxon>
        <taxon>Tageteae</taxon>
        <taxon>Tagetes</taxon>
    </lineage>
</organism>
<sequence>MYVGGESKLFEIEIDKMSYFEIADYVKDCGSYTSKKFQILSEIPGMKFEDCLIKLNDDNDVNKLMHLLGDNFKEILNLYIEADVFNQELAALESSSSGSETDEIVEKDEILGSGSHTDDDDDEWIASTAAIVKVNNEDELSNKNLVESFLKQPADALEDAETYSSYDESEGDVNSPGESEEDDIRGKKYKADVPVANELTDWSKWAWVVGTRFPSRDSFKEAVRKYAVTKGRNLSITTSNKSRHGRIGVTCVKGCSFKIYLSFHEKKGCYMVKTAKGKHTCQRNMSKNRQLTAEFVADEFLPIFKARPHWPAKDIQVAIKEKFKLFIGKWMAYKAKRCAHNKLHGSMKEHYSKIGSYLEALRHENPSSTFALVIVPARYYGNDGNIDVFFRIFVCFDGVKKGFIGGCRKLLCLDGCFLKTFLGGMLLAAIGRDANDQMYPLAWAVVEGENNDSWTWFLNELKKCLDVNDGGKGWTLVSDQQKGLINAVTLIWNNAEHRNCARHIYANWHKKFKGDDLKGVFWKAVRAYCEADYKKAIEEMKEMSTDATTAFLNQNPRCFCRCFLEIGSKSDVIVNNMAETFNGYIIQSRSKHLINMLEDIRVSIMTRLVHMHKQMNGKNVIVCPRIQLKLDREKDMAYKCDVFPSSYNVFQVKDIDDVTVDLVKRTCTCRKWDLTGIPCYHVCAVTGFLHKPVEDFVHFYYTKEMYMKSYEFSIPPLPSERYWPVVDYPLDPPPIKIGPGRPKKNRKKDPHEDPKRPGKLTKHGMLMTCSICKLKGHNKRKCKERGKTSTETSSQQKRPRGRPRKSARTQTSQAAAP</sequence>
<evidence type="ECO:0000313" key="7">
    <source>
        <dbReference type="EMBL" id="KAK1424494.1"/>
    </source>
</evidence>
<evidence type="ECO:0000256" key="4">
    <source>
        <dbReference type="PROSITE-ProRule" id="PRU00325"/>
    </source>
</evidence>
<feature type="compositionally biased region" description="Basic residues" evidence="5">
    <location>
        <begin position="797"/>
        <end position="807"/>
    </location>
</feature>
<evidence type="ECO:0000256" key="1">
    <source>
        <dbReference type="ARBA" id="ARBA00022723"/>
    </source>
</evidence>
<evidence type="ECO:0000259" key="6">
    <source>
        <dbReference type="PROSITE" id="PS50966"/>
    </source>
</evidence>
<protein>
    <recommendedName>
        <fullName evidence="6">SWIM-type domain-containing protein</fullName>
    </recommendedName>
</protein>
<keyword evidence="1" id="KW-0479">Metal-binding</keyword>
<dbReference type="Pfam" id="PF04434">
    <property type="entry name" value="SWIM"/>
    <property type="match status" value="1"/>
</dbReference>
<feature type="compositionally biased region" description="Polar residues" evidence="5">
    <location>
        <begin position="808"/>
        <end position="817"/>
    </location>
</feature>
<evidence type="ECO:0000256" key="3">
    <source>
        <dbReference type="ARBA" id="ARBA00022833"/>
    </source>
</evidence>
<dbReference type="SMART" id="SM00575">
    <property type="entry name" value="ZnF_PMZ"/>
    <property type="match status" value="1"/>
</dbReference>
<name>A0AAD8KKM1_TARER</name>
<dbReference type="AlphaFoldDB" id="A0AAD8KKM1"/>
<keyword evidence="8" id="KW-1185">Reference proteome</keyword>
<dbReference type="EMBL" id="JAUHHV010000005">
    <property type="protein sequence ID" value="KAK1424494.1"/>
    <property type="molecule type" value="Genomic_DNA"/>
</dbReference>
<evidence type="ECO:0000256" key="2">
    <source>
        <dbReference type="ARBA" id="ARBA00022771"/>
    </source>
</evidence>
<dbReference type="PROSITE" id="PS50966">
    <property type="entry name" value="ZF_SWIM"/>
    <property type="match status" value="1"/>
</dbReference>
<proteinExistence type="predicted"/>
<evidence type="ECO:0000256" key="5">
    <source>
        <dbReference type="SAM" id="MobiDB-lite"/>
    </source>
</evidence>
<dbReference type="Pfam" id="PF26130">
    <property type="entry name" value="PB1-like"/>
    <property type="match status" value="1"/>
</dbReference>
<feature type="region of interest" description="Disordered" evidence="5">
    <location>
        <begin position="734"/>
        <end position="761"/>
    </location>
</feature>
<feature type="region of interest" description="Disordered" evidence="5">
    <location>
        <begin position="777"/>
        <end position="817"/>
    </location>
</feature>
<dbReference type="InterPro" id="IPR058594">
    <property type="entry name" value="PB1-like_dom_pln"/>
</dbReference>
<accession>A0AAD8KKM1</accession>